<gene>
    <name evidence="2" type="ORF">C1H76_7975</name>
</gene>
<feature type="compositionally biased region" description="Basic and acidic residues" evidence="1">
    <location>
        <begin position="36"/>
        <end position="50"/>
    </location>
</feature>
<feature type="region of interest" description="Disordered" evidence="1">
    <location>
        <begin position="349"/>
        <end position="448"/>
    </location>
</feature>
<feature type="region of interest" description="Disordered" evidence="1">
    <location>
        <begin position="1"/>
        <end position="71"/>
    </location>
</feature>
<evidence type="ECO:0000313" key="2">
    <source>
        <dbReference type="EMBL" id="TKX19777.1"/>
    </source>
</evidence>
<dbReference type="Proteomes" id="UP000308133">
    <property type="component" value="Unassembled WGS sequence"/>
</dbReference>
<evidence type="ECO:0000313" key="3">
    <source>
        <dbReference type="Proteomes" id="UP000308133"/>
    </source>
</evidence>
<name>A0A4U7AXF0_9PEZI</name>
<dbReference type="EMBL" id="PTQR01000106">
    <property type="protein sequence ID" value="TKX19777.1"/>
    <property type="molecule type" value="Genomic_DNA"/>
</dbReference>
<feature type="compositionally biased region" description="Polar residues" evidence="1">
    <location>
        <begin position="149"/>
        <end position="163"/>
    </location>
</feature>
<comment type="caution">
    <text evidence="2">The sequence shown here is derived from an EMBL/GenBank/DDBJ whole genome shotgun (WGS) entry which is preliminary data.</text>
</comment>
<dbReference type="AlphaFoldDB" id="A0A4U7AXF0"/>
<feature type="compositionally biased region" description="Basic and acidic residues" evidence="1">
    <location>
        <begin position="11"/>
        <end position="27"/>
    </location>
</feature>
<evidence type="ECO:0000256" key="1">
    <source>
        <dbReference type="SAM" id="MobiDB-lite"/>
    </source>
</evidence>
<feature type="compositionally biased region" description="Low complexity" evidence="1">
    <location>
        <begin position="116"/>
        <end position="130"/>
    </location>
</feature>
<feature type="compositionally biased region" description="Polar residues" evidence="1">
    <location>
        <begin position="364"/>
        <end position="378"/>
    </location>
</feature>
<feature type="compositionally biased region" description="Basic and acidic residues" evidence="1">
    <location>
        <begin position="405"/>
        <end position="448"/>
    </location>
</feature>
<sequence length="448" mass="49437">MPRKLSFLSSPKKEEQKRERKRQELKRSISSPLETGFEHLVDSNHLRGVREPGALPSPPDRPSLSPAATASSVVQLGTITATLSPDRPELSRLITAPGALEAEGVSPIIPASGPLSSQASARAGPSSRRPSIPPHPDQVGLPSAPNAYLQASHSRSGSVQVPSHSEAAEAGPSSQTRARSIADARQAHDMMAALHRQKIEQLDRDVEEWNKIMRNEPRANPEDFFASEEERIRRYSELQQAEMLRDAEIEAWKRRVAERERELELQGEYVLSLLHEKKAVRARDYPDGHLLVQDPDIMSVLDERSSIAEESLTSARPVSAVSASGVSTHTMWPTVKDEVDYSFDDWPVPPSSSTLPQRPAAVYRSTTEPAGPSASSWLAGNAASLPPPSETPGAEEKARGKRKLTAKELARLTPEEHRRLYEEQNPDRYRRGMPFRTKDDKGKGKGRA</sequence>
<protein>
    <submittedName>
        <fullName evidence="2">Uncharacterized protein</fullName>
    </submittedName>
</protein>
<proteinExistence type="predicted"/>
<feature type="region of interest" description="Disordered" evidence="1">
    <location>
        <begin position="105"/>
        <end position="188"/>
    </location>
</feature>
<organism evidence="2 3">
    <name type="scientific">Elsinoe australis</name>
    <dbReference type="NCBI Taxonomy" id="40998"/>
    <lineage>
        <taxon>Eukaryota</taxon>
        <taxon>Fungi</taxon>
        <taxon>Dikarya</taxon>
        <taxon>Ascomycota</taxon>
        <taxon>Pezizomycotina</taxon>
        <taxon>Dothideomycetes</taxon>
        <taxon>Dothideomycetidae</taxon>
        <taxon>Myriangiales</taxon>
        <taxon>Elsinoaceae</taxon>
        <taxon>Elsinoe</taxon>
    </lineage>
</organism>
<reference evidence="2 3" key="1">
    <citation type="submission" date="2018-02" db="EMBL/GenBank/DDBJ databases">
        <title>Draft genome sequences of Elsinoe sp., causing black scab on jojoba.</title>
        <authorList>
            <person name="Stodart B."/>
            <person name="Jeffress S."/>
            <person name="Ash G."/>
            <person name="Arun Chinnappa K."/>
        </authorList>
    </citation>
    <scope>NUCLEOTIDE SEQUENCE [LARGE SCALE GENOMIC DNA]</scope>
    <source>
        <strain evidence="2 3">Hillstone_2</strain>
    </source>
</reference>
<accession>A0A4U7AXF0</accession>